<feature type="compositionally biased region" description="Basic and acidic residues" evidence="1">
    <location>
        <begin position="7"/>
        <end position="16"/>
    </location>
</feature>
<name>A0ABZ1ZT15_STRAQ</name>
<dbReference type="RefSeq" id="WP_329359993.1">
    <property type="nucleotide sequence ID" value="NZ_CP109490.1"/>
</dbReference>
<dbReference type="EMBL" id="CP109491">
    <property type="protein sequence ID" value="WUX41907.1"/>
    <property type="molecule type" value="Genomic_DNA"/>
</dbReference>
<protein>
    <submittedName>
        <fullName evidence="2">Uncharacterized protein</fullName>
    </submittedName>
</protein>
<proteinExistence type="predicted"/>
<dbReference type="Proteomes" id="UP001431926">
    <property type="component" value="Chromosome"/>
</dbReference>
<evidence type="ECO:0000313" key="3">
    <source>
        <dbReference type="Proteomes" id="UP001431926"/>
    </source>
</evidence>
<evidence type="ECO:0000313" key="2">
    <source>
        <dbReference type="EMBL" id="WUX41907.1"/>
    </source>
</evidence>
<accession>A0ABZ1ZT15</accession>
<organism evidence="2 3">
    <name type="scientific">Streptomyces anulatus</name>
    <name type="common">Streptomyces chrysomallus</name>
    <dbReference type="NCBI Taxonomy" id="1892"/>
    <lineage>
        <taxon>Bacteria</taxon>
        <taxon>Bacillati</taxon>
        <taxon>Actinomycetota</taxon>
        <taxon>Actinomycetes</taxon>
        <taxon>Kitasatosporales</taxon>
        <taxon>Streptomycetaceae</taxon>
        <taxon>Streptomyces</taxon>
    </lineage>
</organism>
<sequence length="54" mass="6133">MHTAHLRGHDPAEHIAKLTSLNPDRIKIPDTDKGRRLRASLRTLRPAQNPHPQP</sequence>
<reference evidence="2" key="1">
    <citation type="submission" date="2022-10" db="EMBL/GenBank/DDBJ databases">
        <title>The complete genomes of actinobacterial strains from the NBC collection.</title>
        <authorList>
            <person name="Joergensen T.S."/>
            <person name="Alvarez Arevalo M."/>
            <person name="Sterndorff E.B."/>
            <person name="Faurdal D."/>
            <person name="Vuksanovic O."/>
            <person name="Mourched A.-S."/>
            <person name="Charusanti P."/>
            <person name="Shaw S."/>
            <person name="Blin K."/>
            <person name="Weber T."/>
        </authorList>
    </citation>
    <scope>NUCLEOTIDE SEQUENCE</scope>
    <source>
        <strain evidence="2">NBC_01436</strain>
    </source>
</reference>
<evidence type="ECO:0000256" key="1">
    <source>
        <dbReference type="SAM" id="MobiDB-lite"/>
    </source>
</evidence>
<feature type="region of interest" description="Disordered" evidence="1">
    <location>
        <begin position="1"/>
        <end position="35"/>
    </location>
</feature>
<keyword evidence="3" id="KW-1185">Reference proteome</keyword>
<gene>
    <name evidence="2" type="ORF">OG367_39340</name>
</gene>
<feature type="compositionally biased region" description="Basic and acidic residues" evidence="1">
    <location>
        <begin position="24"/>
        <end position="34"/>
    </location>
</feature>